<dbReference type="CDD" id="cd02208">
    <property type="entry name" value="cupin_RmlC-like"/>
    <property type="match status" value="1"/>
</dbReference>
<proteinExistence type="predicted"/>
<dbReference type="PANTHER" id="PTHR46797:SF2">
    <property type="entry name" value="TRANSCRIPTIONAL REGULATOR"/>
    <property type="match status" value="1"/>
</dbReference>
<dbReference type="Pfam" id="PF01381">
    <property type="entry name" value="HTH_3"/>
    <property type="match status" value="1"/>
</dbReference>
<dbReference type="InterPro" id="IPR014710">
    <property type="entry name" value="RmlC-like_jellyroll"/>
</dbReference>
<dbReference type="CDD" id="cd00093">
    <property type="entry name" value="HTH_XRE"/>
    <property type="match status" value="1"/>
</dbReference>
<dbReference type="RefSeq" id="WP_028528788.1">
    <property type="nucleotide sequence ID" value="NZ_CABLBR010000015.1"/>
</dbReference>
<dbReference type="SUPFAM" id="SSF51182">
    <property type="entry name" value="RmlC-like cupins"/>
    <property type="match status" value="1"/>
</dbReference>
<dbReference type="InterPro" id="IPR011051">
    <property type="entry name" value="RmlC_Cupin_sf"/>
</dbReference>
<dbReference type="InterPro" id="IPR010982">
    <property type="entry name" value="Lambda_DNA-bd_dom_sf"/>
</dbReference>
<keyword evidence="4" id="KW-1185">Reference proteome</keyword>
<dbReference type="SUPFAM" id="SSF47413">
    <property type="entry name" value="lambda repressor-like DNA-binding domains"/>
    <property type="match status" value="1"/>
</dbReference>
<dbReference type="EMBL" id="CP102290">
    <property type="protein sequence ID" value="UWP58469.1"/>
    <property type="molecule type" value="Genomic_DNA"/>
</dbReference>
<dbReference type="InterPro" id="IPR050807">
    <property type="entry name" value="TransReg_Diox_bact_type"/>
</dbReference>
<accession>A0ABY5VD14</accession>
<dbReference type="SMART" id="SM00530">
    <property type="entry name" value="HTH_XRE"/>
    <property type="match status" value="1"/>
</dbReference>
<dbReference type="InterPro" id="IPR013096">
    <property type="entry name" value="Cupin_2"/>
</dbReference>
<dbReference type="Gene3D" id="2.60.120.10">
    <property type="entry name" value="Jelly Rolls"/>
    <property type="match status" value="1"/>
</dbReference>
<evidence type="ECO:0000256" key="1">
    <source>
        <dbReference type="ARBA" id="ARBA00023125"/>
    </source>
</evidence>
<evidence type="ECO:0000259" key="2">
    <source>
        <dbReference type="PROSITE" id="PS50943"/>
    </source>
</evidence>
<name>A0ABY5VD14_9FIRM</name>
<evidence type="ECO:0000313" key="3">
    <source>
        <dbReference type="EMBL" id="UWP58469.1"/>
    </source>
</evidence>
<evidence type="ECO:0000313" key="4">
    <source>
        <dbReference type="Proteomes" id="UP001060164"/>
    </source>
</evidence>
<gene>
    <name evidence="3" type="ORF">NQ502_13905</name>
</gene>
<dbReference type="PANTHER" id="PTHR46797">
    <property type="entry name" value="HTH-TYPE TRANSCRIPTIONAL REGULATOR"/>
    <property type="match status" value="1"/>
</dbReference>
<reference evidence="3" key="1">
    <citation type="journal article" date="2022" name="Cell">
        <title>Design, construction, and in vivo augmentation of a complex gut microbiome.</title>
        <authorList>
            <person name="Cheng A.G."/>
            <person name="Ho P.Y."/>
            <person name="Aranda-Diaz A."/>
            <person name="Jain S."/>
            <person name="Yu F.B."/>
            <person name="Meng X."/>
            <person name="Wang M."/>
            <person name="Iakiviak M."/>
            <person name="Nagashima K."/>
            <person name="Zhao A."/>
            <person name="Murugkar P."/>
            <person name="Patil A."/>
            <person name="Atabakhsh K."/>
            <person name="Weakley A."/>
            <person name="Yan J."/>
            <person name="Brumbaugh A.R."/>
            <person name="Higginbottom S."/>
            <person name="Dimas A."/>
            <person name="Shiver A.L."/>
            <person name="Deutschbauer A."/>
            <person name="Neff N."/>
            <person name="Sonnenburg J.L."/>
            <person name="Huang K.C."/>
            <person name="Fischbach M.A."/>
        </authorList>
    </citation>
    <scope>NUCLEOTIDE SEQUENCE</scope>
    <source>
        <strain evidence="3">DSM 19829</strain>
    </source>
</reference>
<feature type="domain" description="HTH cro/C1-type" evidence="2">
    <location>
        <begin position="12"/>
        <end position="66"/>
    </location>
</feature>
<organism evidence="3 4">
    <name type="scientific">Ruminococcus gauvreauii</name>
    <dbReference type="NCBI Taxonomy" id="438033"/>
    <lineage>
        <taxon>Bacteria</taxon>
        <taxon>Bacillati</taxon>
        <taxon>Bacillota</taxon>
        <taxon>Clostridia</taxon>
        <taxon>Eubacteriales</taxon>
        <taxon>Oscillospiraceae</taxon>
        <taxon>Ruminococcus</taxon>
    </lineage>
</organism>
<dbReference type="Pfam" id="PF07883">
    <property type="entry name" value="Cupin_2"/>
    <property type="match status" value="1"/>
</dbReference>
<dbReference type="Gene3D" id="1.10.260.40">
    <property type="entry name" value="lambda repressor-like DNA-binding domains"/>
    <property type="match status" value="1"/>
</dbReference>
<keyword evidence="1" id="KW-0238">DNA-binding</keyword>
<protein>
    <submittedName>
        <fullName evidence="3">Helix-turn-helix domain-containing protein</fullName>
    </submittedName>
</protein>
<dbReference type="InterPro" id="IPR001387">
    <property type="entry name" value="Cro/C1-type_HTH"/>
</dbReference>
<dbReference type="Proteomes" id="UP001060164">
    <property type="component" value="Chromosome"/>
</dbReference>
<dbReference type="PROSITE" id="PS50943">
    <property type="entry name" value="HTH_CROC1"/>
    <property type="match status" value="1"/>
</dbReference>
<sequence length="193" mass="21743">MNPDPISRGIRLKSYRKSKKMTLKELSEETGLSVGFLSKIENGFGNPSINNVQKICYALGITVNDLMITKTEDEYLNNINKDSSYVVRQSDRCLLYDFSGLVRFESLFEGDPHFSLNVLTLEGDTSNCFRSAHSHDEIGIVAKGTLQTILNDSEEIILQEGDMILIRAQTTHSLSSATDDTCISYWLEFKNKE</sequence>